<dbReference type="PANTHER" id="PTHR43649">
    <property type="entry name" value="ARABINOSE-BINDING PROTEIN-RELATED"/>
    <property type="match status" value="1"/>
</dbReference>
<dbReference type="Gene3D" id="3.40.190.10">
    <property type="entry name" value="Periplasmic binding protein-like II"/>
    <property type="match status" value="2"/>
</dbReference>
<dbReference type="eggNOG" id="COG1653">
    <property type="taxonomic scope" value="Bacteria"/>
</dbReference>
<dbReference type="Pfam" id="PF01547">
    <property type="entry name" value="SBP_bac_1"/>
    <property type="match status" value="1"/>
</dbReference>
<dbReference type="AlphaFoldDB" id="F3ZYS1"/>
<dbReference type="EMBL" id="CP002360">
    <property type="protein sequence ID" value="AEE95666.1"/>
    <property type="molecule type" value="Genomic_DNA"/>
</dbReference>
<sequence length="556" mass="63753">MSGRKPVVVLMCIVALLLQLGCSNSLDNAAIEQADAYYNSDADYTEFSLFVMDSNQEPIDLSTTAVGRKVSELTGVKLKTEYISGSDERTKASFMVATKDYPDLIAPHNEYATFRAADALVPLDDYIDKYGQNIKRIYSEQELNMLRDPVDGHIYYLTPYRKNSRLLYPSSGFYLPIAVLRGLGWPKITSFDQYFEIIKNYVRANPVYNSEPTIGFTALTDNWRIYTLFNAPNYLAGNPNTGGVWVDENYEAHSFMLSDWAYKYYKKLNEFWNEGLLDKDMFTQNYDAYKAKIASGRVIGFYDERWQIEDAIDVLEKQSVFDRVPIAMPVVFDGVDNEAYNGISVMGTGAGVCITRNCKDPETAFKFIDKMASEEVLKVVYWGFEGVDYTVQNGKFNLTEGQLRRINDPDYVHKRGLGSFWLFPHPDGGAKFSDGNYVFPQDTVEYMDYKYKDYEKEVLEAYKLTSMADLMAPPLETPYGFVWDIPIPDSEPEIKAANQKASDIARKYIARLIMSTPEQYDLLWQEYANKMKDAGYNMADEFLTEEIRRRIAERNK</sequence>
<gene>
    <name evidence="2" type="ordered locus">Mahau_0452</name>
</gene>
<dbReference type="CDD" id="cd13582">
    <property type="entry name" value="PBP2_AlgQ_like_3"/>
    <property type="match status" value="1"/>
</dbReference>
<dbReference type="PANTHER" id="PTHR43649:SF12">
    <property type="entry name" value="DIACETYLCHITOBIOSE BINDING PROTEIN DASA"/>
    <property type="match status" value="1"/>
</dbReference>
<evidence type="ECO:0000313" key="3">
    <source>
        <dbReference type="Proteomes" id="UP000008457"/>
    </source>
</evidence>
<keyword evidence="3" id="KW-1185">Reference proteome</keyword>
<dbReference type="InterPro" id="IPR006059">
    <property type="entry name" value="SBP"/>
</dbReference>
<reference evidence="2 3" key="2">
    <citation type="journal article" date="2011" name="Stand. Genomic Sci.">
        <title>Complete genome sequence of Mahella australiensis type strain (50-1 BON).</title>
        <authorList>
            <person name="Sikorski J."/>
            <person name="Teshima H."/>
            <person name="Nolan M."/>
            <person name="Lucas S."/>
            <person name="Hammon N."/>
            <person name="Deshpande S."/>
            <person name="Cheng J.F."/>
            <person name="Pitluck S."/>
            <person name="Liolios K."/>
            <person name="Pagani I."/>
            <person name="Ivanova N."/>
            <person name="Huntemann M."/>
            <person name="Mavromatis K."/>
            <person name="Ovchinikova G."/>
            <person name="Pati A."/>
            <person name="Tapia R."/>
            <person name="Han C."/>
            <person name="Goodwin L."/>
            <person name="Chen A."/>
            <person name="Palaniappan K."/>
            <person name="Land M."/>
            <person name="Hauser L."/>
            <person name="Ngatchou-Djao O.D."/>
            <person name="Rohde M."/>
            <person name="Pukall R."/>
            <person name="Spring S."/>
            <person name="Abt B."/>
            <person name="Goker M."/>
            <person name="Detter J.C."/>
            <person name="Woyke T."/>
            <person name="Bristow J."/>
            <person name="Markowitz V."/>
            <person name="Hugenholtz P."/>
            <person name="Eisen J.A."/>
            <person name="Kyrpides N.C."/>
            <person name="Klenk H.P."/>
            <person name="Lapidus A."/>
        </authorList>
    </citation>
    <scope>NUCLEOTIDE SEQUENCE [LARGE SCALE GENOMIC DNA]</scope>
    <source>
        <strain evidence="3">DSM 15567 / CIP 107919 / 50-1 BON</strain>
    </source>
</reference>
<proteinExistence type="predicted"/>
<accession>F3ZYS1</accession>
<keyword evidence="1" id="KW-0732">Signal</keyword>
<protein>
    <submittedName>
        <fullName evidence="2">Extracellular solute-binding protein family 1</fullName>
    </submittedName>
</protein>
<dbReference type="InterPro" id="IPR050490">
    <property type="entry name" value="Bact_solute-bd_prot1"/>
</dbReference>
<feature type="chain" id="PRO_5039592850" evidence="1">
    <location>
        <begin position="30"/>
        <end position="556"/>
    </location>
</feature>
<dbReference type="SUPFAM" id="SSF53850">
    <property type="entry name" value="Periplasmic binding protein-like II"/>
    <property type="match status" value="1"/>
</dbReference>
<dbReference type="KEGG" id="mas:Mahau_0452"/>
<dbReference type="Proteomes" id="UP000008457">
    <property type="component" value="Chromosome"/>
</dbReference>
<reference evidence="3" key="1">
    <citation type="submission" date="2010-11" db="EMBL/GenBank/DDBJ databases">
        <title>The complete genome of Mahella australiensis DSM 15567.</title>
        <authorList>
            <consortium name="US DOE Joint Genome Institute (JGI-PGF)"/>
            <person name="Lucas S."/>
            <person name="Copeland A."/>
            <person name="Lapidus A."/>
            <person name="Bruce D."/>
            <person name="Goodwin L."/>
            <person name="Pitluck S."/>
            <person name="Kyrpides N."/>
            <person name="Mavromatis K."/>
            <person name="Pagani I."/>
            <person name="Ivanova N."/>
            <person name="Teshima H."/>
            <person name="Brettin T."/>
            <person name="Detter J.C."/>
            <person name="Han C."/>
            <person name="Tapia R."/>
            <person name="Land M."/>
            <person name="Hauser L."/>
            <person name="Markowitz V."/>
            <person name="Cheng J.-F."/>
            <person name="Hugenholtz P."/>
            <person name="Woyke T."/>
            <person name="Wu D."/>
            <person name="Spring S."/>
            <person name="Pukall R."/>
            <person name="Steenblock K."/>
            <person name="Schneider S."/>
            <person name="Klenk H.-P."/>
            <person name="Eisen J.A."/>
        </authorList>
    </citation>
    <scope>NUCLEOTIDE SEQUENCE [LARGE SCALE GENOMIC DNA]</scope>
    <source>
        <strain evidence="3">DSM 15567 / CIP 107919 / 50-1 BON</strain>
    </source>
</reference>
<dbReference type="HOGENOM" id="CLU_021021_1_1_9"/>
<feature type="signal peptide" evidence="1">
    <location>
        <begin position="1"/>
        <end position="29"/>
    </location>
</feature>
<dbReference type="OrthoDB" id="3235892at2"/>
<evidence type="ECO:0000313" key="2">
    <source>
        <dbReference type="EMBL" id="AEE95666.1"/>
    </source>
</evidence>
<name>F3ZYS1_MAHA5</name>
<organism evidence="2 3">
    <name type="scientific">Mahella australiensis (strain DSM 15567 / CIP 107919 / 50-1 BON)</name>
    <dbReference type="NCBI Taxonomy" id="697281"/>
    <lineage>
        <taxon>Bacteria</taxon>
        <taxon>Bacillati</taxon>
        <taxon>Bacillota</taxon>
        <taxon>Clostridia</taxon>
        <taxon>Thermoanaerobacterales</taxon>
        <taxon>Thermoanaerobacterales Family IV. Incertae Sedis</taxon>
        <taxon>Mahella</taxon>
    </lineage>
</organism>
<dbReference type="RefSeq" id="WP_013780099.1">
    <property type="nucleotide sequence ID" value="NC_015520.1"/>
</dbReference>
<evidence type="ECO:0000256" key="1">
    <source>
        <dbReference type="SAM" id="SignalP"/>
    </source>
</evidence>
<dbReference type="STRING" id="697281.Mahau_0452"/>